<keyword evidence="2" id="KW-1185">Reference proteome</keyword>
<evidence type="ECO:0000313" key="2">
    <source>
        <dbReference type="Proteomes" id="UP001056608"/>
    </source>
</evidence>
<evidence type="ECO:0000313" key="1">
    <source>
        <dbReference type="EMBL" id="URA06940.1"/>
    </source>
</evidence>
<reference evidence="1" key="1">
    <citation type="journal article" date="2022" name="Viruses">
        <title>Isolation of novel Xanthomonas phages for the plant pathogens X. translucens and X. campestris.</title>
        <authorList>
            <person name="Erdrich S.H."/>
            <person name="Sharma V."/>
            <person name="Schurr U."/>
            <person name="Arsova B."/>
            <person name="Frunzke J."/>
        </authorList>
    </citation>
    <scope>NUCLEOTIDE SEQUENCE</scope>
</reference>
<protein>
    <submittedName>
        <fullName evidence="1">Uncharacterized protein</fullName>
    </submittedName>
</protein>
<sequence>MNIDPALLLEEIRANQKRLDECKRHHFPTWPSHIAGRLGLKVDCTNCGGTLCALQAAAYTRGYAAAGGDPNDIIPGWN</sequence>
<proteinExistence type="predicted"/>
<accession>A0A9E7J578</accession>
<organism evidence="1 2">
    <name type="scientific">Xanthomonas phage Pfeifenkraut</name>
    <dbReference type="NCBI Taxonomy" id="2939132"/>
    <lineage>
        <taxon>Viruses</taxon>
        <taxon>Duplodnaviria</taxon>
        <taxon>Heunggongvirae</taxon>
        <taxon>Uroviricota</taxon>
        <taxon>Caudoviricetes</taxon>
        <taxon>Stanbaylleyvirinae</taxon>
        <taxon>Shirevirus</taxon>
        <taxon>Shirevirus pfeifenkraut</taxon>
    </lineage>
</organism>
<gene>
    <name evidence="1" type="ORF">Pfeifenkraut_BL30043</name>
</gene>
<dbReference type="EMBL" id="ON189044">
    <property type="protein sequence ID" value="URA06940.1"/>
    <property type="molecule type" value="Genomic_DNA"/>
</dbReference>
<name>A0A9E7J578_9CAUD</name>
<dbReference type="Proteomes" id="UP001056608">
    <property type="component" value="Segment"/>
</dbReference>